<dbReference type="EMBL" id="UINC01009970">
    <property type="protein sequence ID" value="SVA44537.1"/>
    <property type="molecule type" value="Genomic_DNA"/>
</dbReference>
<evidence type="ECO:0008006" key="2">
    <source>
        <dbReference type="Google" id="ProtNLM"/>
    </source>
</evidence>
<protein>
    <recommendedName>
        <fullName evidence="2">DUF4105 domain-containing protein</fullName>
    </recommendedName>
</protein>
<reference evidence="1" key="1">
    <citation type="submission" date="2018-05" db="EMBL/GenBank/DDBJ databases">
        <authorList>
            <person name="Lanie J.A."/>
            <person name="Ng W.-L."/>
            <person name="Kazmierczak K.M."/>
            <person name="Andrzejewski T.M."/>
            <person name="Davidsen T.M."/>
            <person name="Wayne K.J."/>
            <person name="Tettelin H."/>
            <person name="Glass J.I."/>
            <person name="Rusch D."/>
            <person name="Podicherti R."/>
            <person name="Tsui H.-C.T."/>
            <person name="Winkler M.E."/>
        </authorList>
    </citation>
    <scope>NUCLEOTIDE SEQUENCE</scope>
</reference>
<name>A0A381VY40_9ZZZZ</name>
<dbReference type="AlphaFoldDB" id="A0A381VY40"/>
<gene>
    <name evidence="1" type="ORF">METZ01_LOCUS97391</name>
</gene>
<organism evidence="1">
    <name type="scientific">marine metagenome</name>
    <dbReference type="NCBI Taxonomy" id="408172"/>
    <lineage>
        <taxon>unclassified sequences</taxon>
        <taxon>metagenomes</taxon>
        <taxon>ecological metagenomes</taxon>
    </lineage>
</organism>
<accession>A0A381VY40</accession>
<sequence>MIKGILKKENGSSFIDENGICHFENRIIWDGYLNHWENRSVFARELNQRDYEKKEPIIIVWPDDPDPDEPFVDLYYNERLVKYFTSTLGHTAINVNGSIFNFSHLINENEIMSREEYFYRPALGEFAPSPNNGGFEILEDGRAYYDKFGRNFMRTIHQIRIFGLDTDHFTSYLNSRLELILNTPLKDDNPEKYRDFSIIFNNCATIIRDAFHDCGFKKIRGRFPRDLFVNAAYSLFRTDTLEVSYTILRQLLVPEAPKSQVSPLINVWNYFRLKELRIFSNK</sequence>
<evidence type="ECO:0000313" key="1">
    <source>
        <dbReference type="EMBL" id="SVA44537.1"/>
    </source>
</evidence>
<proteinExistence type="predicted"/>